<sequence length="446" mass="46667">MSRQRGRGRGTAAVARVSAVVCAALCAVALPGQAWAAGESPYEFDGEAKPVKGAVSNSDAQSLAAGSVYKDTIAKDGKLYYRVDLDDRTNAYVSVVAVPKPGGRAEYGDGIEVSLQDGSGTECGSEDARFESAGYTRPLAAYAHRTIEPGETDCQKQGAYYVLVERTSKAISTADDWQLEIRHVAEPALKAAGPTDAPDSWPSSSPPPPAGGPQKRTGGTSFHTATGLTQGEWRDDIKPGQTLFYRVPVRWGQQIYATASLGSSSAGSKYIGNALVLTLTNPAHGHVDQKTASYDGRPSQMSLDPKPPVAYENRFDSSDEVSAMRFAGWYYLSATLSPELAQSYGDKPVPLTLRINVDGKAEAPPAYDGPAGIFQVTDDDQDAAASGQSGPGAARSDSMKLIAASGIGAGTVLVLGLGGWMLLARRRAGAAAPQSGSQQYGPPAGW</sequence>
<keyword evidence="3" id="KW-0732">Signal</keyword>
<evidence type="ECO:0000256" key="2">
    <source>
        <dbReference type="SAM" id="Phobius"/>
    </source>
</evidence>
<evidence type="ECO:0000256" key="3">
    <source>
        <dbReference type="SAM" id="SignalP"/>
    </source>
</evidence>
<feature type="compositionally biased region" description="Low complexity" evidence="1">
    <location>
        <begin position="194"/>
        <end position="203"/>
    </location>
</feature>
<feature type="compositionally biased region" description="Polar residues" evidence="1">
    <location>
        <begin position="217"/>
        <end position="229"/>
    </location>
</feature>
<proteinExistence type="predicted"/>
<evidence type="ECO:0000313" key="5">
    <source>
        <dbReference type="Proteomes" id="UP000619486"/>
    </source>
</evidence>
<feature type="transmembrane region" description="Helical" evidence="2">
    <location>
        <begin position="401"/>
        <end position="423"/>
    </location>
</feature>
<organism evidence="4 5">
    <name type="scientific">Streptomyces purpureus</name>
    <dbReference type="NCBI Taxonomy" id="1951"/>
    <lineage>
        <taxon>Bacteria</taxon>
        <taxon>Bacillati</taxon>
        <taxon>Actinomycetota</taxon>
        <taxon>Actinomycetes</taxon>
        <taxon>Kitasatosporales</taxon>
        <taxon>Streptomycetaceae</taxon>
        <taxon>Streptomyces</taxon>
    </lineage>
</organism>
<reference evidence="4" key="1">
    <citation type="journal article" date="2014" name="Int. J. Syst. Evol. Microbiol.">
        <title>Complete genome sequence of Corynebacterium casei LMG S-19264T (=DSM 44701T), isolated from a smear-ripened cheese.</title>
        <authorList>
            <consortium name="US DOE Joint Genome Institute (JGI-PGF)"/>
            <person name="Walter F."/>
            <person name="Albersmeier A."/>
            <person name="Kalinowski J."/>
            <person name="Ruckert C."/>
        </authorList>
    </citation>
    <scope>NUCLEOTIDE SEQUENCE</scope>
    <source>
        <strain evidence="4">JCM 3172</strain>
    </source>
</reference>
<dbReference type="Proteomes" id="UP000619486">
    <property type="component" value="Unassembled WGS sequence"/>
</dbReference>
<reference evidence="4" key="2">
    <citation type="submission" date="2020-09" db="EMBL/GenBank/DDBJ databases">
        <authorList>
            <person name="Sun Q."/>
            <person name="Ohkuma M."/>
        </authorList>
    </citation>
    <scope>NUCLEOTIDE SEQUENCE</scope>
    <source>
        <strain evidence="4">JCM 3172</strain>
    </source>
</reference>
<gene>
    <name evidence="4" type="ORF">GCM10014713_12570</name>
</gene>
<dbReference type="AlphaFoldDB" id="A0A918H058"/>
<feature type="chain" id="PRO_5037540871" evidence="3">
    <location>
        <begin position="37"/>
        <end position="446"/>
    </location>
</feature>
<evidence type="ECO:0000313" key="4">
    <source>
        <dbReference type="EMBL" id="GGT21146.1"/>
    </source>
</evidence>
<accession>A0A918H058</accession>
<evidence type="ECO:0000256" key="1">
    <source>
        <dbReference type="SAM" id="MobiDB-lite"/>
    </source>
</evidence>
<protein>
    <submittedName>
        <fullName evidence="4">Uncharacterized protein</fullName>
    </submittedName>
</protein>
<name>A0A918H058_9ACTN</name>
<comment type="caution">
    <text evidence="4">The sequence shown here is derived from an EMBL/GenBank/DDBJ whole genome shotgun (WGS) entry which is preliminary data.</text>
</comment>
<keyword evidence="2" id="KW-0472">Membrane</keyword>
<keyword evidence="5" id="KW-1185">Reference proteome</keyword>
<feature type="region of interest" description="Disordered" evidence="1">
    <location>
        <begin position="191"/>
        <end position="234"/>
    </location>
</feature>
<keyword evidence="2" id="KW-0812">Transmembrane</keyword>
<dbReference type="EMBL" id="BMQQ01000003">
    <property type="protein sequence ID" value="GGT21146.1"/>
    <property type="molecule type" value="Genomic_DNA"/>
</dbReference>
<keyword evidence="2" id="KW-1133">Transmembrane helix</keyword>
<feature type="signal peptide" evidence="3">
    <location>
        <begin position="1"/>
        <end position="36"/>
    </location>
</feature>
<dbReference type="RefSeq" id="WP_040875160.1">
    <property type="nucleotide sequence ID" value="NZ_BMQQ01000003.1"/>
</dbReference>